<keyword evidence="2" id="KW-1185">Reference proteome</keyword>
<reference evidence="1 2" key="1">
    <citation type="journal article" date="2021" name="Cell Host Microbe">
        <title>in vivo commensal control of Clostridioides difficile virulence.</title>
        <authorList>
            <person name="Girinathan B.P."/>
            <person name="Dibenedetto N."/>
            <person name="Worley J.N."/>
            <person name="Peltier J."/>
            <person name="Arrieta-Ortiz M.L."/>
            <person name="Rupa Christinal Immanuel S."/>
            <person name="Lavin R."/>
            <person name="Delaney M.L."/>
            <person name="Cummins C."/>
            <person name="Hoffmann M."/>
            <person name="Luo Y."/>
            <person name="Gonzalez-Escalona N."/>
            <person name="Allard M."/>
            <person name="Onderdonk A.B."/>
            <person name="Gerber G.K."/>
            <person name="Sonenshein A.L."/>
            <person name="Baliga N."/>
            <person name="Dupuy B."/>
            <person name="Bry L."/>
        </authorList>
    </citation>
    <scope>NUCLEOTIDE SEQUENCE [LARGE SCALE GENOMIC DNA]</scope>
    <source>
        <strain evidence="1 2">DSM 599</strain>
    </source>
</reference>
<gene>
    <name evidence="1" type="ORF">K5V21_16400</name>
</gene>
<organism evidence="1 2">
    <name type="scientific">Clostridium sardiniense</name>
    <name type="common">Clostridium absonum</name>
    <dbReference type="NCBI Taxonomy" id="29369"/>
    <lineage>
        <taxon>Bacteria</taxon>
        <taxon>Bacillati</taxon>
        <taxon>Bacillota</taxon>
        <taxon>Clostridia</taxon>
        <taxon>Eubacteriales</taxon>
        <taxon>Clostridiaceae</taxon>
        <taxon>Clostridium</taxon>
    </lineage>
</organism>
<dbReference type="EMBL" id="JAIKTU010000016">
    <property type="protein sequence ID" value="MBY0757025.1"/>
    <property type="molecule type" value="Genomic_DNA"/>
</dbReference>
<evidence type="ECO:0000313" key="2">
    <source>
        <dbReference type="Proteomes" id="UP001299068"/>
    </source>
</evidence>
<accession>A0ABS7L1S6</accession>
<name>A0ABS7L1S6_CLOSR</name>
<proteinExistence type="predicted"/>
<dbReference type="Proteomes" id="UP001299068">
    <property type="component" value="Unassembled WGS sequence"/>
</dbReference>
<dbReference type="RefSeq" id="WP_221862201.1">
    <property type="nucleotide sequence ID" value="NZ_JAIKTU010000016.1"/>
</dbReference>
<evidence type="ECO:0000313" key="1">
    <source>
        <dbReference type="EMBL" id="MBY0757025.1"/>
    </source>
</evidence>
<sequence>MENQNNSSKVNCEYYVSMGKPGSLIIKAPVVLSNLKISIPITTELNFKESYINISENTNKISLSTLEITGNNELIINGSISKVLKYSINKINLNSTKSFNLDIPISEKININFDQIPINNNIDFKLYYQKNSQPIYCDLDYIQVLQDIITKKDNNYINEIIISLHLSLTQVQNVFIPEPDGNVLILKENSNGFILDKVDNNEPAYMIGFNPKKGLIAKSIKDPK</sequence>
<comment type="caution">
    <text evidence="1">The sequence shown here is derived from an EMBL/GenBank/DDBJ whole genome shotgun (WGS) entry which is preliminary data.</text>
</comment>
<protein>
    <submittedName>
        <fullName evidence="1">Uncharacterized protein</fullName>
    </submittedName>
</protein>